<reference evidence="11 12" key="1">
    <citation type="journal article" date="2011" name="Stand. Genomic Sci.">
        <title>Complete genome sequence of the gliding, heparinolytic Pedobacter saltans type strain (113).</title>
        <authorList>
            <person name="Liolios K."/>
            <person name="Sikorski J."/>
            <person name="Lu M."/>
            <person name="Nolan M."/>
            <person name="Lapidus A."/>
            <person name="Lucas S."/>
            <person name="Hammon N."/>
            <person name="Deshpande S."/>
            <person name="Cheng J.F."/>
            <person name="Tapia R."/>
            <person name="Han C."/>
            <person name="Goodwin L."/>
            <person name="Pitluck S."/>
            <person name="Huntemann M."/>
            <person name="Ivanova N."/>
            <person name="Pagani I."/>
            <person name="Mavromatis K."/>
            <person name="Ovchinikova G."/>
            <person name="Pati A."/>
            <person name="Chen A."/>
            <person name="Palaniappan K."/>
            <person name="Land M."/>
            <person name="Hauser L."/>
            <person name="Brambilla E.M."/>
            <person name="Kotsyurbenko O."/>
            <person name="Rohde M."/>
            <person name="Tindall B.J."/>
            <person name="Abt B."/>
            <person name="Goker M."/>
            <person name="Detter J.C."/>
            <person name="Woyke T."/>
            <person name="Bristow J."/>
            <person name="Eisen J.A."/>
            <person name="Markowitz V."/>
            <person name="Hugenholtz P."/>
            <person name="Klenk H.P."/>
            <person name="Kyrpides N.C."/>
        </authorList>
    </citation>
    <scope>NUCLEOTIDE SEQUENCE [LARGE SCALE GENOMIC DNA]</scope>
    <source>
        <strain evidence="12">ATCC 51119 / DSM 12145 / JCM 21818 / LMG 10337 / NBRC 100064 / NCIMB 13643</strain>
    </source>
</reference>
<keyword evidence="12" id="KW-1185">Reference proteome</keyword>
<dbReference type="InterPro" id="IPR036097">
    <property type="entry name" value="HisK_dim/P_sf"/>
</dbReference>
<sequence>MPVFSHLSEENNRSLKEQYVLDTFKPIFENHFLPFYVCSIKGKIIYYNEAAIDLWGHEPPKNAIWTGAQKTYNLDGTVLLPKNSEMACCLNSNQHSSGLEILIELPDSTLKRVISNPKIFFDKNNCPIAVHNTLLDITHNKKAEEQQTIFSDIVKHAYNAIISKDLNGIITSWNTGAEKIFGYTEEEMIGQSITKLIPRDRFHEEDNIIGSIKSGKRIDHYQTVRLKKDGSEINVSITISPIFNTAGEIIGASKIARDITLEILHQQAFKRYSENLEVLNSVGRAISEKLDVQAILQKVIDATTKVTGANFGAFFYKTTNSSGEEMMLYNLSGASKDIFEKMEMPRETSLLHQAFSGNSPIRIDDVTKDERYGKNAPYNGIPEGHFPVKSYLSMPVKLNSGRVIGGLLFGHKKAGQFTEEHENIVSSIASQAAIALDNSELFEEIKSLNLKKDEFIALASHELKTPLTSIKGYLQILSRSTHDKEMSDLFVNKALIQVGKLESLVSDLLNVSKIEAGKLQFNIEILDLRQLVLESIENFSYTSRSHKINLDDIKSPVIIEGDKQRLEQVIINLLSNAVKYSPKSDKVDVFLSSDENNAIVSIKDTGLGLSNESQKNIFTRFYRAEGVSNISGLGLGLYLTKEIVERHHGKIEVESELGQGAEFTFTLPLFRKKSY</sequence>
<dbReference type="eggNOG" id="COG3829">
    <property type="taxonomic scope" value="Bacteria"/>
</dbReference>
<dbReference type="InterPro" id="IPR000014">
    <property type="entry name" value="PAS"/>
</dbReference>
<dbReference type="PANTHER" id="PTHR43047">
    <property type="entry name" value="TWO-COMPONENT HISTIDINE PROTEIN KINASE"/>
    <property type="match status" value="1"/>
</dbReference>
<dbReference type="SUPFAM" id="SSF55785">
    <property type="entry name" value="PYP-like sensor domain (PAS domain)"/>
    <property type="match status" value="2"/>
</dbReference>
<dbReference type="InterPro" id="IPR005467">
    <property type="entry name" value="His_kinase_dom"/>
</dbReference>
<dbReference type="InterPro" id="IPR029016">
    <property type="entry name" value="GAF-like_dom_sf"/>
</dbReference>
<dbReference type="SUPFAM" id="SSF55874">
    <property type="entry name" value="ATPase domain of HSP90 chaperone/DNA topoisomerase II/histidine kinase"/>
    <property type="match status" value="1"/>
</dbReference>
<dbReference type="GO" id="GO:0000155">
    <property type="term" value="F:phosphorelay sensor kinase activity"/>
    <property type="evidence" value="ECO:0007669"/>
    <property type="project" value="InterPro"/>
</dbReference>
<dbReference type="PROSITE" id="PS50112">
    <property type="entry name" value="PAS"/>
    <property type="match status" value="1"/>
</dbReference>
<evidence type="ECO:0000256" key="2">
    <source>
        <dbReference type="ARBA" id="ARBA00012438"/>
    </source>
</evidence>
<evidence type="ECO:0000313" key="12">
    <source>
        <dbReference type="Proteomes" id="UP000000310"/>
    </source>
</evidence>
<dbReference type="PROSITE" id="PS50113">
    <property type="entry name" value="PAC"/>
    <property type="match status" value="1"/>
</dbReference>
<dbReference type="SMART" id="SM00388">
    <property type="entry name" value="HisKA"/>
    <property type="match status" value="1"/>
</dbReference>
<dbReference type="CDD" id="cd00075">
    <property type="entry name" value="HATPase"/>
    <property type="match status" value="1"/>
</dbReference>
<dbReference type="STRING" id="762903.Pedsa_1805"/>
<dbReference type="FunFam" id="3.30.565.10:FF:000006">
    <property type="entry name" value="Sensor histidine kinase WalK"/>
    <property type="match status" value="1"/>
</dbReference>
<evidence type="ECO:0000256" key="4">
    <source>
        <dbReference type="ARBA" id="ARBA00022679"/>
    </source>
</evidence>
<gene>
    <name evidence="11" type="ordered locus">Pedsa_1805</name>
</gene>
<dbReference type="Pfam" id="PF00512">
    <property type="entry name" value="HisKA"/>
    <property type="match status" value="1"/>
</dbReference>
<dbReference type="FunFam" id="1.10.287.130:FF:000001">
    <property type="entry name" value="Two-component sensor histidine kinase"/>
    <property type="match status" value="1"/>
</dbReference>
<keyword evidence="3" id="KW-0597">Phosphoprotein</keyword>
<evidence type="ECO:0000259" key="8">
    <source>
        <dbReference type="PROSITE" id="PS50109"/>
    </source>
</evidence>
<keyword evidence="6" id="KW-0902">Two-component regulatory system</keyword>
<dbReference type="Gene3D" id="3.30.450.20">
    <property type="entry name" value="PAS domain"/>
    <property type="match status" value="1"/>
</dbReference>
<dbReference type="InterPro" id="IPR000700">
    <property type="entry name" value="PAS-assoc_C"/>
</dbReference>
<dbReference type="InterPro" id="IPR003661">
    <property type="entry name" value="HisK_dim/P_dom"/>
</dbReference>
<dbReference type="SUPFAM" id="SSF47384">
    <property type="entry name" value="Homodimeric domain of signal transducing histidine kinase"/>
    <property type="match status" value="1"/>
</dbReference>
<proteinExistence type="predicted"/>
<dbReference type="PRINTS" id="PR00344">
    <property type="entry name" value="BCTRLSENSOR"/>
</dbReference>
<dbReference type="RefSeq" id="WP_013632850.1">
    <property type="nucleotide sequence ID" value="NC_015177.1"/>
</dbReference>
<dbReference type="NCBIfam" id="TIGR00229">
    <property type="entry name" value="sensory_box"/>
    <property type="match status" value="1"/>
</dbReference>
<dbReference type="Gene3D" id="3.30.565.10">
    <property type="entry name" value="Histidine kinase-like ATPase, C-terminal domain"/>
    <property type="match status" value="1"/>
</dbReference>
<dbReference type="GO" id="GO:0009927">
    <property type="term" value="F:histidine phosphotransfer kinase activity"/>
    <property type="evidence" value="ECO:0007669"/>
    <property type="project" value="TreeGrafter"/>
</dbReference>
<protein>
    <recommendedName>
        <fullName evidence="2">histidine kinase</fullName>
        <ecNumber evidence="2">2.7.13.3</ecNumber>
    </recommendedName>
</protein>
<dbReference type="EC" id="2.7.13.3" evidence="2"/>
<dbReference type="Pfam" id="PF13185">
    <property type="entry name" value="GAF_2"/>
    <property type="match status" value="1"/>
</dbReference>
<dbReference type="Proteomes" id="UP000000310">
    <property type="component" value="Chromosome"/>
</dbReference>
<comment type="catalytic activity">
    <reaction evidence="1">
        <text>ATP + protein L-histidine = ADP + protein N-phospho-L-histidine.</text>
        <dbReference type="EC" id="2.7.13.3"/>
    </reaction>
</comment>
<dbReference type="PROSITE" id="PS50109">
    <property type="entry name" value="HIS_KIN"/>
    <property type="match status" value="1"/>
</dbReference>
<keyword evidence="4" id="KW-0808">Transferase</keyword>
<dbReference type="CDD" id="cd00082">
    <property type="entry name" value="HisKA"/>
    <property type="match status" value="1"/>
</dbReference>
<evidence type="ECO:0000256" key="1">
    <source>
        <dbReference type="ARBA" id="ARBA00000085"/>
    </source>
</evidence>
<dbReference type="InterPro" id="IPR004358">
    <property type="entry name" value="Sig_transdc_His_kin-like_C"/>
</dbReference>
<dbReference type="InterPro" id="IPR003594">
    <property type="entry name" value="HATPase_dom"/>
</dbReference>
<dbReference type="OrthoDB" id="9813151at2"/>
<dbReference type="SUPFAM" id="SSF55781">
    <property type="entry name" value="GAF domain-like"/>
    <property type="match status" value="1"/>
</dbReference>
<dbReference type="GO" id="GO:0005886">
    <property type="term" value="C:plasma membrane"/>
    <property type="evidence" value="ECO:0007669"/>
    <property type="project" value="TreeGrafter"/>
</dbReference>
<dbReference type="Gene3D" id="1.10.287.130">
    <property type="match status" value="1"/>
</dbReference>
<evidence type="ECO:0000259" key="9">
    <source>
        <dbReference type="PROSITE" id="PS50112"/>
    </source>
</evidence>
<dbReference type="EMBL" id="CP002545">
    <property type="protein sequence ID" value="ADY52360.1"/>
    <property type="molecule type" value="Genomic_DNA"/>
</dbReference>
<keyword evidence="7" id="KW-0472">Membrane</keyword>
<organism evidence="11 12">
    <name type="scientific">Pseudopedobacter saltans (strain ATCC 51119 / DSM 12145 / JCM 21818 / CCUG 39354 / LMG 10337 / NBRC 100064 / NCIMB 13643)</name>
    <name type="common">Pedobacter saltans</name>
    <dbReference type="NCBI Taxonomy" id="762903"/>
    <lineage>
        <taxon>Bacteria</taxon>
        <taxon>Pseudomonadati</taxon>
        <taxon>Bacteroidota</taxon>
        <taxon>Sphingobacteriia</taxon>
        <taxon>Sphingobacteriales</taxon>
        <taxon>Sphingobacteriaceae</taxon>
        <taxon>Pseudopedobacter</taxon>
    </lineage>
</organism>
<evidence type="ECO:0000313" key="11">
    <source>
        <dbReference type="EMBL" id="ADY52360.1"/>
    </source>
</evidence>
<evidence type="ECO:0000256" key="7">
    <source>
        <dbReference type="ARBA" id="ARBA00023136"/>
    </source>
</evidence>
<feature type="domain" description="PAS" evidence="9">
    <location>
        <begin position="146"/>
        <end position="206"/>
    </location>
</feature>
<feature type="domain" description="Histidine kinase" evidence="8">
    <location>
        <begin position="458"/>
        <end position="671"/>
    </location>
</feature>
<name>F0S898_PSESL</name>
<dbReference type="InterPro" id="IPR036890">
    <property type="entry name" value="HATPase_C_sf"/>
</dbReference>
<evidence type="ECO:0000256" key="3">
    <source>
        <dbReference type="ARBA" id="ARBA00022553"/>
    </source>
</evidence>
<dbReference type="InterPro" id="IPR035965">
    <property type="entry name" value="PAS-like_dom_sf"/>
</dbReference>
<dbReference type="InterPro" id="IPR003018">
    <property type="entry name" value="GAF"/>
</dbReference>
<reference evidence="12" key="2">
    <citation type="submission" date="2011-02" db="EMBL/GenBank/DDBJ databases">
        <title>The complete genome of Pedobacter saltans DSM 12145.</title>
        <authorList>
            <consortium name="US DOE Joint Genome Institute (JGI-PGF)"/>
            <person name="Lucas S."/>
            <person name="Copeland A."/>
            <person name="Lapidus A."/>
            <person name="Bruce D."/>
            <person name="Goodwin L."/>
            <person name="Pitluck S."/>
            <person name="Kyrpides N."/>
            <person name="Mavromatis K."/>
            <person name="Pagani I."/>
            <person name="Ivanova N."/>
            <person name="Ovchinnikova G."/>
            <person name="Lu M."/>
            <person name="Detter J.C."/>
            <person name="Han C."/>
            <person name="Land M."/>
            <person name="Hauser L."/>
            <person name="Markowitz V."/>
            <person name="Cheng J.-F."/>
            <person name="Hugenholtz P."/>
            <person name="Woyke T."/>
            <person name="Wu D."/>
            <person name="Tindall B."/>
            <person name="Pomrenke H.G."/>
            <person name="Brambilla E."/>
            <person name="Klenk H.-P."/>
            <person name="Eisen J.A."/>
        </authorList>
    </citation>
    <scope>NUCLEOTIDE SEQUENCE [LARGE SCALE GENOMIC DNA]</scope>
    <source>
        <strain evidence="12">ATCC 51119 / DSM 12145 / JCM 21818 / LMG 10337 / NBRC 100064 / NCIMB 13643</strain>
    </source>
</reference>
<keyword evidence="5 11" id="KW-0418">Kinase</keyword>
<dbReference type="eggNOG" id="COG2205">
    <property type="taxonomic scope" value="Bacteria"/>
</dbReference>
<dbReference type="HOGENOM" id="CLU_000445_114_39_10"/>
<accession>F0S898</accession>
<dbReference type="PANTHER" id="PTHR43047:SF72">
    <property type="entry name" value="OSMOSENSING HISTIDINE PROTEIN KINASE SLN1"/>
    <property type="match status" value="1"/>
</dbReference>
<dbReference type="AlphaFoldDB" id="F0S898"/>
<dbReference type="CDD" id="cd00130">
    <property type="entry name" value="PAS"/>
    <property type="match status" value="1"/>
</dbReference>
<dbReference type="SMART" id="SM00091">
    <property type="entry name" value="PAS"/>
    <property type="match status" value="2"/>
</dbReference>
<evidence type="ECO:0000259" key="10">
    <source>
        <dbReference type="PROSITE" id="PS50113"/>
    </source>
</evidence>
<dbReference type="SMART" id="SM00387">
    <property type="entry name" value="HATPase_c"/>
    <property type="match status" value="1"/>
</dbReference>
<evidence type="ECO:0000256" key="5">
    <source>
        <dbReference type="ARBA" id="ARBA00022777"/>
    </source>
</evidence>
<dbReference type="SMART" id="SM00065">
    <property type="entry name" value="GAF"/>
    <property type="match status" value="1"/>
</dbReference>
<dbReference type="Pfam" id="PF02518">
    <property type="entry name" value="HATPase_c"/>
    <property type="match status" value="1"/>
</dbReference>
<feature type="domain" description="PAC" evidence="10">
    <location>
        <begin position="217"/>
        <end position="271"/>
    </location>
</feature>
<dbReference type="Gene3D" id="3.30.450.40">
    <property type="match status" value="1"/>
</dbReference>
<evidence type="ECO:0000256" key="6">
    <source>
        <dbReference type="ARBA" id="ARBA00023012"/>
    </source>
</evidence>
<dbReference type="KEGG" id="psn:Pedsa_1805"/>
<dbReference type="Pfam" id="PF13426">
    <property type="entry name" value="PAS_9"/>
    <property type="match status" value="1"/>
</dbReference>